<sequence length="541" mass="59993">MASAAANSKDDDDTVVQEVDVYISKALAENLYILQYPQRSVGRSYNEEQCVSARVKPKQQKVELEFALNTSDPSYDSVAGRAILWTNADASGSRSGDQKPFFESSRMDKQILTSVKSSSPAENYAVGVLRPGELHLSPLSAIVQMMPTFPYLDQSDSKAREAQEAAEEEEEIDEPKAVTVRFAQQETDRSKRAREKSFRFIQQKQESEPWVQASFHNFGSERSGVERSMLVCPQMDRDESELPKTIQDYFKDLVLEMPGGSSQGPGPGSKAKQSSDSKAPFQVSKEVSMHALCNLPLQDHIKAVLVSAKVINFAKLMSVLPPKSDPTSVVRFLQQVAVLIQGCWVVKSEVLYPKDSFSPRTGVPAEVMCRARDFLLYLYTQSRHVNQVKFAETVRLFPADVKVLLQEIAKLTPNGWEFLLPFDRDFISKYPDVVQRQQMLWDAKQQFLSKSFRLSRQEGQGDVVMQSPPAGMKGRQQKRRARSRNDSTASEGSGSDSGLMTNGQDSPPKSAGSVLSKPACSATKMSKTSRSSVAANAKAAQ</sequence>
<organism evidence="2">
    <name type="scientific">Amblyomma triste</name>
    <name type="common">Neotropical tick</name>
    <dbReference type="NCBI Taxonomy" id="251400"/>
    <lineage>
        <taxon>Eukaryota</taxon>
        <taxon>Metazoa</taxon>
        <taxon>Ecdysozoa</taxon>
        <taxon>Arthropoda</taxon>
        <taxon>Chelicerata</taxon>
        <taxon>Arachnida</taxon>
        <taxon>Acari</taxon>
        <taxon>Parasitiformes</taxon>
        <taxon>Ixodida</taxon>
        <taxon>Ixodoidea</taxon>
        <taxon>Ixodidae</taxon>
        <taxon>Amblyomminae</taxon>
        <taxon>Amblyomma</taxon>
    </lineage>
</organism>
<dbReference type="GO" id="GO:0042797">
    <property type="term" value="P:tRNA transcription by RNA polymerase III"/>
    <property type="evidence" value="ECO:0007669"/>
    <property type="project" value="TreeGrafter"/>
</dbReference>
<dbReference type="PANTHER" id="PTHR12069:SF0">
    <property type="entry name" value="DNA-DIRECTED RNA POLYMERASE III SUBUNIT RPC5"/>
    <property type="match status" value="1"/>
</dbReference>
<dbReference type="EMBL" id="GBBM01005138">
    <property type="protein sequence ID" value="JAC30280.1"/>
    <property type="molecule type" value="mRNA"/>
</dbReference>
<feature type="region of interest" description="Disordered" evidence="1">
    <location>
        <begin position="257"/>
        <end position="280"/>
    </location>
</feature>
<feature type="region of interest" description="Disordered" evidence="1">
    <location>
        <begin position="458"/>
        <end position="541"/>
    </location>
</feature>
<proteinExistence type="evidence at transcript level"/>
<evidence type="ECO:0000256" key="1">
    <source>
        <dbReference type="SAM" id="MobiDB-lite"/>
    </source>
</evidence>
<dbReference type="GO" id="GO:0005666">
    <property type="term" value="C:RNA polymerase III complex"/>
    <property type="evidence" value="ECO:0007669"/>
    <property type="project" value="TreeGrafter"/>
</dbReference>
<dbReference type="PANTHER" id="PTHR12069">
    <property type="entry name" value="DNA-DIRECTED RNA POLYMERASES III 80 KDA POLYPEPTIDE RNA POLYMERASE III SUBUNIT 5"/>
    <property type="match status" value="1"/>
</dbReference>
<dbReference type="Pfam" id="PF04801">
    <property type="entry name" value="RPC5"/>
    <property type="match status" value="1"/>
</dbReference>
<dbReference type="AlphaFoldDB" id="A0A023GC66"/>
<feature type="compositionally biased region" description="Polar residues" evidence="1">
    <location>
        <begin position="486"/>
        <end position="507"/>
    </location>
</feature>
<name>A0A023GC66_AMBTT</name>
<accession>A0A023GC66</accession>
<evidence type="ECO:0000313" key="2">
    <source>
        <dbReference type="EMBL" id="JAC30280.1"/>
    </source>
</evidence>
<reference evidence="2" key="1">
    <citation type="submission" date="2014-03" db="EMBL/GenBank/DDBJ databases">
        <title>The sialotranscriptome of Amblyomma triste, Amblyomma parvum and Amblyomma cajennense ticks, uncovered by 454-based RNA-seq.</title>
        <authorList>
            <person name="Garcia G.R."/>
            <person name="Gardinassi L.G."/>
            <person name="Ribeiro J.M."/>
            <person name="Anatriello E."/>
            <person name="Ferreira B.R."/>
            <person name="Moreira H.N."/>
            <person name="Mafra C."/>
            <person name="Olegario M.M."/>
            <person name="Szabo P.J."/>
            <person name="Miranda-Santos I.K."/>
            <person name="Maruyama S.R."/>
        </authorList>
    </citation>
    <scope>NUCLEOTIDE SEQUENCE</scope>
    <source>
        <strain evidence="2">Mato Grasso do Sul</strain>
        <tissue evidence="2">Salivary glands</tissue>
    </source>
</reference>
<protein>
    <submittedName>
        <fullName evidence="2">Putative rna polymerase c iii 37 kDa subunit</fullName>
    </submittedName>
</protein>
<dbReference type="InterPro" id="IPR006886">
    <property type="entry name" value="RNA_pol_III_Rpc5"/>
</dbReference>
<feature type="compositionally biased region" description="Polar residues" evidence="1">
    <location>
        <begin position="523"/>
        <end position="534"/>
    </location>
</feature>